<reference evidence="1" key="1">
    <citation type="journal article" date="2014" name="Int. J. Syst. Evol. Microbiol.">
        <title>Complete genome sequence of Corynebacterium casei LMG S-19264T (=DSM 44701T), isolated from a smear-ripened cheese.</title>
        <authorList>
            <consortium name="US DOE Joint Genome Institute (JGI-PGF)"/>
            <person name="Walter F."/>
            <person name="Albersmeier A."/>
            <person name="Kalinowski J."/>
            <person name="Ruckert C."/>
        </authorList>
    </citation>
    <scope>NUCLEOTIDE SEQUENCE</scope>
    <source>
        <strain evidence="1">JCM 4369</strain>
    </source>
</reference>
<name>A0A918I7F6_9ACTN</name>
<sequence length="241" mass="26665">MARAVRQTEAADSLRYSITGRAPEQGRIRAEGWVGTRPAVGRVRITTLGGAEPGTLELRLVGRHLYSSMSAAGVRESHGRHWLDFGPTAKFRSGGGLRVDMTAMRDEAGHNPVREAAFLTAAKDIHRTGTETVEQTRTTHYTGTVTVAELRRRLRDQDGPGRAGRRRSLDVYAEQGVDELTLDVWLDGRNQVSRQRVRGFGRHGEFDLTVTFHDVGAPVRVRAPATADTVDVRKPAHRPER</sequence>
<proteinExistence type="predicted"/>
<keyword evidence="2" id="KW-1185">Reference proteome</keyword>
<dbReference type="RefSeq" id="WP_191871966.1">
    <property type="nucleotide sequence ID" value="NZ_BMTD01000002.1"/>
</dbReference>
<protein>
    <recommendedName>
        <fullName evidence="3">Lipoprotein</fullName>
    </recommendedName>
</protein>
<dbReference type="SUPFAM" id="SSF89392">
    <property type="entry name" value="Prokaryotic lipoproteins and lipoprotein localization factors"/>
    <property type="match status" value="1"/>
</dbReference>
<dbReference type="Proteomes" id="UP000618795">
    <property type="component" value="Unassembled WGS sequence"/>
</dbReference>
<comment type="caution">
    <text evidence="1">The sequence shown here is derived from an EMBL/GenBank/DDBJ whole genome shotgun (WGS) entry which is preliminary data.</text>
</comment>
<dbReference type="AlphaFoldDB" id="A0A918I7F6"/>
<organism evidence="1 2">
    <name type="scientific">Streptomyces filipinensis</name>
    <dbReference type="NCBI Taxonomy" id="66887"/>
    <lineage>
        <taxon>Bacteria</taxon>
        <taxon>Bacillati</taxon>
        <taxon>Actinomycetota</taxon>
        <taxon>Actinomycetes</taxon>
        <taxon>Kitasatosporales</taxon>
        <taxon>Streptomycetaceae</taxon>
        <taxon>Streptomyces</taxon>
    </lineage>
</organism>
<dbReference type="InterPro" id="IPR029046">
    <property type="entry name" value="LolA/LolB/LppX"/>
</dbReference>
<dbReference type="EMBL" id="BMTD01000002">
    <property type="protein sequence ID" value="GGU84247.1"/>
    <property type="molecule type" value="Genomic_DNA"/>
</dbReference>
<evidence type="ECO:0000313" key="2">
    <source>
        <dbReference type="Proteomes" id="UP000618795"/>
    </source>
</evidence>
<evidence type="ECO:0000313" key="1">
    <source>
        <dbReference type="EMBL" id="GGU84247.1"/>
    </source>
</evidence>
<dbReference type="Gene3D" id="2.50.20.20">
    <property type="match status" value="1"/>
</dbReference>
<evidence type="ECO:0008006" key="3">
    <source>
        <dbReference type="Google" id="ProtNLM"/>
    </source>
</evidence>
<accession>A0A918I7F6</accession>
<reference evidence="1" key="2">
    <citation type="submission" date="2020-09" db="EMBL/GenBank/DDBJ databases">
        <authorList>
            <person name="Sun Q."/>
            <person name="Ohkuma M."/>
        </authorList>
    </citation>
    <scope>NUCLEOTIDE SEQUENCE</scope>
    <source>
        <strain evidence="1">JCM 4369</strain>
    </source>
</reference>
<gene>
    <name evidence="1" type="ORF">GCM10010260_16520</name>
</gene>